<evidence type="ECO:0008006" key="3">
    <source>
        <dbReference type="Google" id="ProtNLM"/>
    </source>
</evidence>
<protein>
    <recommendedName>
        <fullName evidence="3">HTH CENPB-type domain-containing protein</fullName>
    </recommendedName>
</protein>
<sequence length="145" mass="16873">MRDAQHTNAQLLQAIIDAGTAGVSKQLAEEHGCDRTTLYRWTKRRKEIEAVSATSRVLLPGRRGPKVKFPDLEKQLLGWVTDMQNRFLEDRSEQAAIEYLRRFRVRNKLSVRRITHKGQRKRSELQVVQMSLDTQCATSWKPKQE</sequence>
<dbReference type="EMBL" id="ANIY01005823">
    <property type="protein sequence ID" value="ETP27495.1"/>
    <property type="molecule type" value="Genomic_DNA"/>
</dbReference>
<comment type="caution">
    <text evidence="1">The sequence shown here is derived from an EMBL/GenBank/DDBJ whole genome shotgun (WGS) entry which is preliminary data.</text>
</comment>
<evidence type="ECO:0000313" key="1">
    <source>
        <dbReference type="EMBL" id="ETP27495.1"/>
    </source>
</evidence>
<dbReference type="Proteomes" id="UP000018948">
    <property type="component" value="Unassembled WGS sequence"/>
</dbReference>
<organism evidence="1 2">
    <name type="scientific">Phytophthora nicotianae P10297</name>
    <dbReference type="NCBI Taxonomy" id="1317064"/>
    <lineage>
        <taxon>Eukaryota</taxon>
        <taxon>Sar</taxon>
        <taxon>Stramenopiles</taxon>
        <taxon>Oomycota</taxon>
        <taxon>Peronosporomycetes</taxon>
        <taxon>Peronosporales</taxon>
        <taxon>Peronosporaceae</taxon>
        <taxon>Phytophthora</taxon>
    </lineage>
</organism>
<name>W2XXC8_PHYNI</name>
<reference evidence="1 2" key="1">
    <citation type="submission" date="2013-11" db="EMBL/GenBank/DDBJ databases">
        <title>The Genome Sequence of Phytophthora parasitica P10297.</title>
        <authorList>
            <consortium name="The Broad Institute Genomics Platform"/>
            <person name="Russ C."/>
            <person name="Tyler B."/>
            <person name="Panabieres F."/>
            <person name="Shan W."/>
            <person name="Tripathy S."/>
            <person name="Grunwald N."/>
            <person name="Machado M."/>
            <person name="Johnson C.S."/>
            <person name="Walker B."/>
            <person name="Young S.K."/>
            <person name="Zeng Q."/>
            <person name="Gargeya S."/>
            <person name="Fitzgerald M."/>
            <person name="Haas B."/>
            <person name="Abouelleil A."/>
            <person name="Allen A.W."/>
            <person name="Alvarado L."/>
            <person name="Arachchi H.M."/>
            <person name="Berlin A.M."/>
            <person name="Chapman S.B."/>
            <person name="Gainer-Dewar J."/>
            <person name="Goldberg J."/>
            <person name="Griggs A."/>
            <person name="Gujja S."/>
            <person name="Hansen M."/>
            <person name="Howarth C."/>
            <person name="Imamovic A."/>
            <person name="Ireland A."/>
            <person name="Larimer J."/>
            <person name="McCowan C."/>
            <person name="Murphy C."/>
            <person name="Pearson M."/>
            <person name="Poon T.W."/>
            <person name="Priest M."/>
            <person name="Roberts A."/>
            <person name="Saif S."/>
            <person name="Shea T."/>
            <person name="Sisk P."/>
            <person name="Sykes S."/>
            <person name="Wortman J."/>
            <person name="Nusbaum C."/>
            <person name="Birren B."/>
        </authorList>
    </citation>
    <scope>NUCLEOTIDE SEQUENCE [LARGE SCALE GENOMIC DNA]</scope>
    <source>
        <strain evidence="1 2">P10297</strain>
    </source>
</reference>
<dbReference type="Gene3D" id="1.10.10.60">
    <property type="entry name" value="Homeodomain-like"/>
    <property type="match status" value="1"/>
</dbReference>
<gene>
    <name evidence="1" type="ORF">F442_23228</name>
</gene>
<accession>W2XXC8</accession>
<dbReference type="AlphaFoldDB" id="W2XXC8"/>
<dbReference type="OrthoDB" id="118329at2759"/>
<proteinExistence type="predicted"/>
<feature type="non-terminal residue" evidence="1">
    <location>
        <position position="145"/>
    </location>
</feature>
<evidence type="ECO:0000313" key="2">
    <source>
        <dbReference type="Proteomes" id="UP000018948"/>
    </source>
</evidence>